<dbReference type="InterPro" id="IPR001584">
    <property type="entry name" value="Integrase_cat-core"/>
</dbReference>
<dbReference type="Proteomes" id="UP001146120">
    <property type="component" value="Unassembled WGS sequence"/>
</dbReference>
<dbReference type="Pfam" id="PF00665">
    <property type="entry name" value="rve"/>
    <property type="match status" value="1"/>
</dbReference>
<evidence type="ECO:0000259" key="1">
    <source>
        <dbReference type="PROSITE" id="PS50994"/>
    </source>
</evidence>
<gene>
    <name evidence="2" type="ORF">N0F65_005109</name>
</gene>
<protein>
    <recommendedName>
        <fullName evidence="1">Integrase catalytic domain-containing protein</fullName>
    </recommendedName>
</protein>
<dbReference type="PROSITE" id="PS50994">
    <property type="entry name" value="INTEGRASE"/>
    <property type="match status" value="1"/>
</dbReference>
<dbReference type="EMBL" id="DAKRPA010000039">
    <property type="protein sequence ID" value="DBA01920.1"/>
    <property type="molecule type" value="Genomic_DNA"/>
</dbReference>
<organism evidence="2 3">
    <name type="scientific">Lagenidium giganteum</name>
    <dbReference type="NCBI Taxonomy" id="4803"/>
    <lineage>
        <taxon>Eukaryota</taxon>
        <taxon>Sar</taxon>
        <taxon>Stramenopiles</taxon>
        <taxon>Oomycota</taxon>
        <taxon>Peronosporomycetes</taxon>
        <taxon>Pythiales</taxon>
        <taxon>Pythiaceae</taxon>
    </lineage>
</organism>
<proteinExistence type="predicted"/>
<dbReference type="InterPro" id="IPR036397">
    <property type="entry name" value="RNaseH_sf"/>
</dbReference>
<dbReference type="PANTHER" id="PTHR37984:SF5">
    <property type="entry name" value="PROTEIN NYNRIN-LIKE"/>
    <property type="match status" value="1"/>
</dbReference>
<dbReference type="GO" id="GO:0003676">
    <property type="term" value="F:nucleic acid binding"/>
    <property type="evidence" value="ECO:0007669"/>
    <property type="project" value="InterPro"/>
</dbReference>
<dbReference type="GO" id="GO:0015074">
    <property type="term" value="P:DNA integration"/>
    <property type="evidence" value="ECO:0007669"/>
    <property type="project" value="InterPro"/>
</dbReference>
<sequence length="177" mass="19997">MTIAHCGASGHRGWEPMFDSLDEHFSIYKLGDKVKAFASSCLLCKHLKGSMIITRPYGPAFSATRRNEAVHWDYWWLGSSFGDCCYVLVLKDSLSHFCELFATASPTAAAAAECLIEWVKRYDHPTGLLSDKGTHFGNKVLRALCERLKIEQCFVPAYMPWLNDFVEQLNNDVLQVI</sequence>
<evidence type="ECO:0000313" key="3">
    <source>
        <dbReference type="Proteomes" id="UP001146120"/>
    </source>
</evidence>
<dbReference type="Gene3D" id="3.30.420.10">
    <property type="entry name" value="Ribonuclease H-like superfamily/Ribonuclease H"/>
    <property type="match status" value="1"/>
</dbReference>
<dbReference type="InterPro" id="IPR012337">
    <property type="entry name" value="RNaseH-like_sf"/>
</dbReference>
<dbReference type="AlphaFoldDB" id="A0AAV2Z7Q9"/>
<dbReference type="InterPro" id="IPR050951">
    <property type="entry name" value="Retrovirus_Pol_polyprotein"/>
</dbReference>
<evidence type="ECO:0000313" key="2">
    <source>
        <dbReference type="EMBL" id="DBA01920.1"/>
    </source>
</evidence>
<feature type="domain" description="Integrase catalytic" evidence="1">
    <location>
        <begin position="55"/>
        <end position="177"/>
    </location>
</feature>
<keyword evidence="3" id="KW-1185">Reference proteome</keyword>
<name>A0AAV2Z7Q9_9STRA</name>
<dbReference type="SUPFAM" id="SSF53098">
    <property type="entry name" value="Ribonuclease H-like"/>
    <property type="match status" value="1"/>
</dbReference>
<reference evidence="2" key="2">
    <citation type="journal article" date="2023" name="Microbiol Resour">
        <title>Decontamination and Annotation of the Draft Genome Sequence of the Oomycete Lagenidium giganteum ARSEF 373.</title>
        <authorList>
            <person name="Morgan W.R."/>
            <person name="Tartar A."/>
        </authorList>
    </citation>
    <scope>NUCLEOTIDE SEQUENCE</scope>
    <source>
        <strain evidence="2">ARSEF 373</strain>
    </source>
</reference>
<reference evidence="2" key="1">
    <citation type="submission" date="2022-11" db="EMBL/GenBank/DDBJ databases">
        <authorList>
            <person name="Morgan W.R."/>
            <person name="Tartar A."/>
        </authorList>
    </citation>
    <scope>NUCLEOTIDE SEQUENCE</scope>
    <source>
        <strain evidence="2">ARSEF 373</strain>
    </source>
</reference>
<comment type="caution">
    <text evidence="2">The sequence shown here is derived from an EMBL/GenBank/DDBJ whole genome shotgun (WGS) entry which is preliminary data.</text>
</comment>
<dbReference type="PANTHER" id="PTHR37984">
    <property type="entry name" value="PROTEIN CBG26694"/>
    <property type="match status" value="1"/>
</dbReference>
<accession>A0AAV2Z7Q9</accession>